<dbReference type="GO" id="GO:0008270">
    <property type="term" value="F:zinc ion binding"/>
    <property type="evidence" value="ECO:0007669"/>
    <property type="project" value="UniProtKB-UniRule"/>
</dbReference>
<sequence length="229" mass="25548">MAFDLGWNHMVNCYGLHRNRHIASLFASINLWALSYLRGHFSAGMTASPDVSKTQAKGAPPIDGHAAAVLTPYALSKLQNELVASLHYTSFGLEGDIFLVRQNTEVVGGCRVTWNQREELISCSCQMFESSGILCLHALRVLLKPVMHKLDTWCYFQIRDLRWRSSNGAPPHPQGVASERVEVLQSMVLKLVSEVAKSNERMDLATHEVSVLLSRIKQQPVSMDVSDEN</sequence>
<dbReference type="InterPro" id="IPR007527">
    <property type="entry name" value="Znf_SWIM"/>
</dbReference>
<name>A0AAQ3U686_PASNO</name>
<evidence type="ECO:0000256" key="1">
    <source>
        <dbReference type="ARBA" id="ARBA00005889"/>
    </source>
</evidence>
<evidence type="ECO:0000313" key="9">
    <source>
        <dbReference type="Proteomes" id="UP001341281"/>
    </source>
</evidence>
<evidence type="ECO:0000256" key="5">
    <source>
        <dbReference type="PROSITE-ProRule" id="PRU00325"/>
    </source>
</evidence>
<proteinExistence type="inferred from homology"/>
<dbReference type="PANTHER" id="PTHR31669:SF184">
    <property type="entry name" value="PROTEIN FAR1-RELATED SEQUENCE 11"/>
    <property type="match status" value="1"/>
</dbReference>
<dbReference type="GO" id="GO:0006355">
    <property type="term" value="P:regulation of DNA-templated transcription"/>
    <property type="evidence" value="ECO:0007669"/>
    <property type="project" value="UniProtKB-UniRule"/>
</dbReference>
<comment type="function">
    <text evidence="6">Putative transcription activator involved in regulating light control of development.</text>
</comment>
<gene>
    <name evidence="8" type="ORF">U9M48_032655</name>
</gene>
<feature type="non-terminal residue" evidence="8">
    <location>
        <position position="229"/>
    </location>
</feature>
<keyword evidence="3 5" id="KW-0863">Zinc-finger</keyword>
<comment type="subcellular location">
    <subcellularLocation>
        <location evidence="6">Nucleus</location>
    </subcellularLocation>
</comment>
<dbReference type="AlphaFoldDB" id="A0AAQ3U686"/>
<dbReference type="InterPro" id="IPR031052">
    <property type="entry name" value="FHY3/FAR1"/>
</dbReference>
<evidence type="ECO:0000256" key="6">
    <source>
        <dbReference type="RuleBase" id="RU367018"/>
    </source>
</evidence>
<evidence type="ECO:0000256" key="2">
    <source>
        <dbReference type="ARBA" id="ARBA00022723"/>
    </source>
</evidence>
<evidence type="ECO:0000313" key="8">
    <source>
        <dbReference type="EMBL" id="WVZ85778.1"/>
    </source>
</evidence>
<protein>
    <recommendedName>
        <fullName evidence="6">Protein FAR1-RELATED SEQUENCE</fullName>
    </recommendedName>
</protein>
<evidence type="ECO:0000256" key="3">
    <source>
        <dbReference type="ARBA" id="ARBA00022771"/>
    </source>
</evidence>
<keyword evidence="9" id="KW-1185">Reference proteome</keyword>
<comment type="similarity">
    <text evidence="1 6">Belongs to the FHY3/FAR1 family.</text>
</comment>
<dbReference type="PROSITE" id="PS50966">
    <property type="entry name" value="ZF_SWIM"/>
    <property type="match status" value="1"/>
</dbReference>
<dbReference type="GO" id="GO:0005634">
    <property type="term" value="C:nucleus"/>
    <property type="evidence" value="ECO:0007669"/>
    <property type="project" value="UniProtKB-SubCell"/>
</dbReference>
<dbReference type="EMBL" id="CP144751">
    <property type="protein sequence ID" value="WVZ85778.1"/>
    <property type="molecule type" value="Genomic_DNA"/>
</dbReference>
<keyword evidence="6" id="KW-0539">Nucleus</keyword>
<organism evidence="8 9">
    <name type="scientific">Paspalum notatum var. saurae</name>
    <dbReference type="NCBI Taxonomy" id="547442"/>
    <lineage>
        <taxon>Eukaryota</taxon>
        <taxon>Viridiplantae</taxon>
        <taxon>Streptophyta</taxon>
        <taxon>Embryophyta</taxon>
        <taxon>Tracheophyta</taxon>
        <taxon>Spermatophyta</taxon>
        <taxon>Magnoliopsida</taxon>
        <taxon>Liliopsida</taxon>
        <taxon>Poales</taxon>
        <taxon>Poaceae</taxon>
        <taxon>PACMAD clade</taxon>
        <taxon>Panicoideae</taxon>
        <taxon>Andropogonodae</taxon>
        <taxon>Paspaleae</taxon>
        <taxon>Paspalinae</taxon>
        <taxon>Paspalum</taxon>
    </lineage>
</organism>
<evidence type="ECO:0000256" key="4">
    <source>
        <dbReference type="ARBA" id="ARBA00022833"/>
    </source>
</evidence>
<dbReference type="Pfam" id="PF04434">
    <property type="entry name" value="SWIM"/>
    <property type="match status" value="1"/>
</dbReference>
<keyword evidence="2 6" id="KW-0479">Metal-binding</keyword>
<dbReference type="InterPro" id="IPR006564">
    <property type="entry name" value="Znf_PMZ"/>
</dbReference>
<dbReference type="Proteomes" id="UP001341281">
    <property type="component" value="Chromosome 07"/>
</dbReference>
<evidence type="ECO:0000259" key="7">
    <source>
        <dbReference type="PROSITE" id="PS50966"/>
    </source>
</evidence>
<dbReference type="PANTHER" id="PTHR31669">
    <property type="entry name" value="PROTEIN FAR1-RELATED SEQUENCE 10-RELATED"/>
    <property type="match status" value="1"/>
</dbReference>
<reference evidence="8 9" key="1">
    <citation type="submission" date="2024-02" db="EMBL/GenBank/DDBJ databases">
        <title>High-quality chromosome-scale genome assembly of Pensacola bahiagrass (Paspalum notatum Flugge var. saurae).</title>
        <authorList>
            <person name="Vega J.M."/>
            <person name="Podio M."/>
            <person name="Orjuela J."/>
            <person name="Siena L.A."/>
            <person name="Pessino S.C."/>
            <person name="Combes M.C."/>
            <person name="Mariac C."/>
            <person name="Albertini E."/>
            <person name="Pupilli F."/>
            <person name="Ortiz J.P.A."/>
            <person name="Leblanc O."/>
        </authorList>
    </citation>
    <scope>NUCLEOTIDE SEQUENCE [LARGE SCALE GENOMIC DNA]</scope>
    <source>
        <strain evidence="8">R1</strain>
        <tissue evidence="8">Leaf</tissue>
    </source>
</reference>
<accession>A0AAQ3U686</accession>
<keyword evidence="4 6" id="KW-0862">Zinc</keyword>
<feature type="domain" description="SWIM-type" evidence="7">
    <location>
        <begin position="110"/>
        <end position="146"/>
    </location>
</feature>
<dbReference type="SMART" id="SM00575">
    <property type="entry name" value="ZnF_PMZ"/>
    <property type="match status" value="1"/>
</dbReference>